<evidence type="ECO:0000313" key="2">
    <source>
        <dbReference type="Proteomes" id="UP001139293"/>
    </source>
</evidence>
<dbReference type="PANTHER" id="PTHR30037:SF3">
    <property type="entry name" value="BLR0857 PROTEIN"/>
    <property type="match status" value="1"/>
</dbReference>
<evidence type="ECO:0000313" key="1">
    <source>
        <dbReference type="EMBL" id="MCL1138226.1"/>
    </source>
</evidence>
<dbReference type="EC" id="3.2.2.20" evidence="1"/>
<dbReference type="InterPro" id="IPR052891">
    <property type="entry name" value="DNA-3mA_glycosylase"/>
</dbReference>
<dbReference type="Proteomes" id="UP001139293">
    <property type="component" value="Unassembled WGS sequence"/>
</dbReference>
<sequence length="229" mass="25825">MNHIEKFAAIYARASQRKGGDEGLESLLPAGLSSQELTQYSDAQLLSEISKKVFQSGFVWRIVEAKWPEYEKAFFGFEPFKVLMLSPEQLQDRASDPKLIRHLKKTMAIYDNAHMVNDIAREHGSFAQFIAAWPSNNITGLWAELKRKGTRLGGNTGPYFLRSMGKDTFLLTNDVQGYLKTHGLVDYGFSSKAGMQQVQEVFNHWQQESGRSLADISRILACSVGDNRI</sequence>
<dbReference type="InterPro" id="IPR011257">
    <property type="entry name" value="DNA_glycosylase"/>
</dbReference>
<dbReference type="AlphaFoldDB" id="A0A9X2CFS9"/>
<protein>
    <submittedName>
        <fullName evidence="1">DNA-3-methyladenine glycosylase I</fullName>
        <ecNumber evidence="1">3.2.2.20</ecNumber>
    </submittedName>
</protein>
<dbReference type="GO" id="GO:0008725">
    <property type="term" value="F:DNA-3-methyladenine glycosylase activity"/>
    <property type="evidence" value="ECO:0007669"/>
    <property type="project" value="UniProtKB-EC"/>
</dbReference>
<dbReference type="Gene3D" id="1.10.340.30">
    <property type="entry name" value="Hypothetical protein, domain 2"/>
    <property type="match status" value="1"/>
</dbReference>
<keyword evidence="2" id="KW-1185">Reference proteome</keyword>
<name>A0A9X2CFS9_9GAMM</name>
<organism evidence="1 2">
    <name type="scientific">Shewanella pneumatophori</name>
    <dbReference type="NCBI Taxonomy" id="314092"/>
    <lineage>
        <taxon>Bacteria</taxon>
        <taxon>Pseudomonadati</taxon>
        <taxon>Pseudomonadota</taxon>
        <taxon>Gammaproteobacteria</taxon>
        <taxon>Alteromonadales</taxon>
        <taxon>Shewanellaceae</taxon>
        <taxon>Shewanella</taxon>
    </lineage>
</organism>
<comment type="caution">
    <text evidence="1">The sequence shown here is derived from an EMBL/GenBank/DDBJ whole genome shotgun (WGS) entry which is preliminary data.</text>
</comment>
<dbReference type="RefSeq" id="WP_248949307.1">
    <property type="nucleotide sequence ID" value="NZ_JAKILB010000003.1"/>
</dbReference>
<keyword evidence="1" id="KW-0378">Hydrolase</keyword>
<accession>A0A9X2CFS9</accession>
<keyword evidence="1" id="KW-0326">Glycosidase</keyword>
<dbReference type="GO" id="GO:0006284">
    <property type="term" value="P:base-excision repair"/>
    <property type="evidence" value="ECO:0007669"/>
    <property type="project" value="InterPro"/>
</dbReference>
<dbReference type="SUPFAM" id="SSF48150">
    <property type="entry name" value="DNA-glycosylase"/>
    <property type="match status" value="1"/>
</dbReference>
<proteinExistence type="predicted"/>
<dbReference type="Pfam" id="PF03352">
    <property type="entry name" value="Adenine_glyco"/>
    <property type="match status" value="1"/>
</dbReference>
<dbReference type="InterPro" id="IPR005019">
    <property type="entry name" value="Adenine_glyco"/>
</dbReference>
<gene>
    <name evidence="1" type="ORF">L2740_06645</name>
</gene>
<reference evidence="1" key="1">
    <citation type="submission" date="2022-01" db="EMBL/GenBank/DDBJ databases">
        <title>Whole genome-based taxonomy of the Shewanellaceae.</title>
        <authorList>
            <person name="Martin-Rodriguez A.J."/>
        </authorList>
    </citation>
    <scope>NUCLEOTIDE SEQUENCE</scope>
    <source>
        <strain evidence="1">KCTC 23973</strain>
    </source>
</reference>
<dbReference type="EMBL" id="JAKILB010000003">
    <property type="protein sequence ID" value="MCL1138226.1"/>
    <property type="molecule type" value="Genomic_DNA"/>
</dbReference>
<dbReference type="PANTHER" id="PTHR30037">
    <property type="entry name" value="DNA-3-METHYLADENINE GLYCOSYLASE 1"/>
    <property type="match status" value="1"/>
</dbReference>